<evidence type="ECO:0000313" key="5">
    <source>
        <dbReference type="EMBL" id="KJA25706.1"/>
    </source>
</evidence>
<dbReference type="OrthoDB" id="433924at2759"/>
<proteinExistence type="predicted"/>
<dbReference type="SMART" id="SM00298">
    <property type="entry name" value="CHROMO"/>
    <property type="match status" value="1"/>
</dbReference>
<dbReference type="SMART" id="SM00300">
    <property type="entry name" value="ChSh"/>
    <property type="match status" value="1"/>
</dbReference>
<protein>
    <recommendedName>
        <fullName evidence="4">Chromo domain-containing protein</fullName>
    </recommendedName>
</protein>
<dbReference type="OMA" id="LEIYLTW"/>
<accession>A0A0D2PAX8</accession>
<feature type="domain" description="Chromo" evidence="4">
    <location>
        <begin position="42"/>
        <end position="104"/>
    </location>
</feature>
<dbReference type="SUPFAM" id="SSF54160">
    <property type="entry name" value="Chromo domain-like"/>
    <property type="match status" value="2"/>
</dbReference>
<organism evidence="5 6">
    <name type="scientific">Hypholoma sublateritium (strain FD-334 SS-4)</name>
    <dbReference type="NCBI Taxonomy" id="945553"/>
    <lineage>
        <taxon>Eukaryota</taxon>
        <taxon>Fungi</taxon>
        <taxon>Dikarya</taxon>
        <taxon>Basidiomycota</taxon>
        <taxon>Agaricomycotina</taxon>
        <taxon>Agaricomycetes</taxon>
        <taxon>Agaricomycetidae</taxon>
        <taxon>Agaricales</taxon>
        <taxon>Agaricineae</taxon>
        <taxon>Strophariaceae</taxon>
        <taxon>Hypholoma</taxon>
    </lineage>
</organism>
<keyword evidence="6" id="KW-1185">Reference proteome</keyword>
<feature type="compositionally biased region" description="Basic residues" evidence="3">
    <location>
        <begin position="135"/>
        <end position="144"/>
    </location>
</feature>
<dbReference type="AlphaFoldDB" id="A0A0D2PAX8"/>
<feature type="compositionally biased region" description="Basic residues" evidence="3">
    <location>
        <begin position="165"/>
        <end position="176"/>
    </location>
</feature>
<feature type="compositionally biased region" description="Basic and acidic residues" evidence="3">
    <location>
        <begin position="177"/>
        <end position="187"/>
    </location>
</feature>
<dbReference type="InterPro" id="IPR000953">
    <property type="entry name" value="Chromo/chromo_shadow_dom"/>
</dbReference>
<dbReference type="GO" id="GO:0005634">
    <property type="term" value="C:nucleus"/>
    <property type="evidence" value="ECO:0007669"/>
    <property type="project" value="UniProtKB-SubCell"/>
</dbReference>
<dbReference type="InterPro" id="IPR008251">
    <property type="entry name" value="Chromo_shadow_dom"/>
</dbReference>
<dbReference type="EMBL" id="KN817530">
    <property type="protein sequence ID" value="KJA25706.1"/>
    <property type="molecule type" value="Genomic_DNA"/>
</dbReference>
<sequence length="266" mass="29841">MPAVTNHSDNEASKSKSKAKSAPVEDNGAESESDGGEGGSEYEIEEVLDAKRGYFPDGRMGYFVKWKGYSHNDNSWVDELDAGNAIDLVNEYWRLNPGKRKGAAPRKSVEKKSSPKKARKSAAPDDTSDAETVSTKKRGRKSAAAKKLDSDEEMEVDEVAETRAPKKARKSQASKPKPREKTPEEEGKIIGNMHDYMHMKIWEGLVKSVDTVERESEDGQLVVYFTLTTGEAVKEESTICKERFPRKLLDFYESNLRWRSVEEKSP</sequence>
<dbReference type="InterPro" id="IPR023780">
    <property type="entry name" value="Chromo_domain"/>
</dbReference>
<evidence type="ECO:0000256" key="3">
    <source>
        <dbReference type="SAM" id="MobiDB-lite"/>
    </source>
</evidence>
<dbReference type="PROSITE" id="PS50013">
    <property type="entry name" value="CHROMO_2"/>
    <property type="match status" value="1"/>
</dbReference>
<keyword evidence="2" id="KW-0539">Nucleus</keyword>
<dbReference type="Pfam" id="PF00385">
    <property type="entry name" value="Chromo"/>
    <property type="match status" value="1"/>
</dbReference>
<dbReference type="Gene3D" id="2.40.50.40">
    <property type="match status" value="2"/>
</dbReference>
<name>A0A0D2PAX8_HYPSF</name>
<feature type="region of interest" description="Disordered" evidence="3">
    <location>
        <begin position="1"/>
        <end position="44"/>
    </location>
</feature>
<dbReference type="PANTHER" id="PTHR22812">
    <property type="entry name" value="CHROMOBOX PROTEIN"/>
    <property type="match status" value="1"/>
</dbReference>
<dbReference type="InterPro" id="IPR051219">
    <property type="entry name" value="Heterochromatin_chromo-domain"/>
</dbReference>
<feature type="region of interest" description="Disordered" evidence="3">
    <location>
        <begin position="95"/>
        <end position="187"/>
    </location>
</feature>
<feature type="compositionally biased region" description="Acidic residues" evidence="3">
    <location>
        <begin position="150"/>
        <end position="159"/>
    </location>
</feature>
<dbReference type="InterPro" id="IPR016197">
    <property type="entry name" value="Chromo-like_dom_sf"/>
</dbReference>
<evidence type="ECO:0000313" key="6">
    <source>
        <dbReference type="Proteomes" id="UP000054270"/>
    </source>
</evidence>
<feature type="compositionally biased region" description="Acidic residues" evidence="3">
    <location>
        <begin position="27"/>
        <end position="44"/>
    </location>
</feature>
<evidence type="ECO:0000256" key="1">
    <source>
        <dbReference type="ARBA" id="ARBA00004123"/>
    </source>
</evidence>
<evidence type="ECO:0000259" key="4">
    <source>
        <dbReference type="PROSITE" id="PS50013"/>
    </source>
</evidence>
<comment type="subcellular location">
    <subcellularLocation>
        <location evidence="1">Nucleus</location>
    </subcellularLocation>
</comment>
<gene>
    <name evidence="5" type="ORF">HYPSUDRAFT_37143</name>
</gene>
<evidence type="ECO:0000256" key="2">
    <source>
        <dbReference type="ARBA" id="ARBA00023242"/>
    </source>
</evidence>
<reference evidence="6" key="1">
    <citation type="submission" date="2014-04" db="EMBL/GenBank/DDBJ databases">
        <title>Evolutionary Origins and Diversification of the Mycorrhizal Mutualists.</title>
        <authorList>
            <consortium name="DOE Joint Genome Institute"/>
            <consortium name="Mycorrhizal Genomics Consortium"/>
            <person name="Kohler A."/>
            <person name="Kuo A."/>
            <person name="Nagy L.G."/>
            <person name="Floudas D."/>
            <person name="Copeland A."/>
            <person name="Barry K.W."/>
            <person name="Cichocki N."/>
            <person name="Veneault-Fourrey C."/>
            <person name="LaButti K."/>
            <person name="Lindquist E.A."/>
            <person name="Lipzen A."/>
            <person name="Lundell T."/>
            <person name="Morin E."/>
            <person name="Murat C."/>
            <person name="Riley R."/>
            <person name="Ohm R."/>
            <person name="Sun H."/>
            <person name="Tunlid A."/>
            <person name="Henrissat B."/>
            <person name="Grigoriev I.V."/>
            <person name="Hibbett D.S."/>
            <person name="Martin F."/>
        </authorList>
    </citation>
    <scope>NUCLEOTIDE SEQUENCE [LARGE SCALE GENOMIC DNA]</scope>
    <source>
        <strain evidence="6">FD-334 SS-4</strain>
    </source>
</reference>
<dbReference type="Pfam" id="PF01393">
    <property type="entry name" value="Chromo_shadow"/>
    <property type="match status" value="1"/>
</dbReference>
<dbReference type="GO" id="GO:0006338">
    <property type="term" value="P:chromatin remodeling"/>
    <property type="evidence" value="ECO:0007669"/>
    <property type="project" value="UniProtKB-ARBA"/>
</dbReference>
<dbReference type="STRING" id="945553.A0A0D2PAX8"/>
<dbReference type="Proteomes" id="UP000054270">
    <property type="component" value="Unassembled WGS sequence"/>
</dbReference>